<dbReference type="Proteomes" id="UP000646523">
    <property type="component" value="Unassembled WGS sequence"/>
</dbReference>
<evidence type="ECO:0000313" key="1">
    <source>
        <dbReference type="EMBL" id="GGO60616.1"/>
    </source>
</evidence>
<dbReference type="EMBL" id="BMNH01000001">
    <property type="protein sequence ID" value="GGO60616.1"/>
    <property type="molecule type" value="Genomic_DNA"/>
</dbReference>
<organism evidence="1 2">
    <name type="scientific">Nonomuraea cavernae</name>
    <dbReference type="NCBI Taxonomy" id="2045107"/>
    <lineage>
        <taxon>Bacteria</taxon>
        <taxon>Bacillati</taxon>
        <taxon>Actinomycetota</taxon>
        <taxon>Actinomycetes</taxon>
        <taxon>Streptosporangiales</taxon>
        <taxon>Streptosporangiaceae</taxon>
        <taxon>Nonomuraea</taxon>
    </lineage>
</organism>
<gene>
    <name evidence="1" type="ORF">GCM10012289_00900</name>
</gene>
<reference evidence="1" key="2">
    <citation type="submission" date="2020-09" db="EMBL/GenBank/DDBJ databases">
        <authorList>
            <person name="Sun Q."/>
            <person name="Zhou Y."/>
        </authorList>
    </citation>
    <scope>NUCLEOTIDE SEQUENCE</scope>
    <source>
        <strain evidence="1">CGMCC 4.7368</strain>
    </source>
</reference>
<name>A0A918DE87_9ACTN</name>
<reference evidence="1" key="1">
    <citation type="journal article" date="2014" name="Int. J. Syst. Evol. Microbiol.">
        <title>Complete genome sequence of Corynebacterium casei LMG S-19264T (=DSM 44701T), isolated from a smear-ripened cheese.</title>
        <authorList>
            <consortium name="US DOE Joint Genome Institute (JGI-PGF)"/>
            <person name="Walter F."/>
            <person name="Albersmeier A."/>
            <person name="Kalinowski J."/>
            <person name="Ruckert C."/>
        </authorList>
    </citation>
    <scope>NUCLEOTIDE SEQUENCE</scope>
    <source>
        <strain evidence="1">CGMCC 4.7368</strain>
    </source>
</reference>
<keyword evidence="2" id="KW-1185">Reference proteome</keyword>
<proteinExistence type="predicted"/>
<evidence type="ECO:0000313" key="2">
    <source>
        <dbReference type="Proteomes" id="UP000646523"/>
    </source>
</evidence>
<protein>
    <submittedName>
        <fullName evidence="1">Uncharacterized protein</fullName>
    </submittedName>
</protein>
<comment type="caution">
    <text evidence="1">The sequence shown here is derived from an EMBL/GenBank/DDBJ whole genome shotgun (WGS) entry which is preliminary data.</text>
</comment>
<accession>A0A918DE87</accession>
<dbReference type="AlphaFoldDB" id="A0A918DE87"/>
<sequence length="60" mass="6248">MLTADLGEIVQNLRAVGADISDVEVKKAEGGLPKSLRETLSAFADGGHEKLPIGGQIPPH</sequence>